<dbReference type="EMBL" id="JACHJD010000026">
    <property type="protein sequence ID" value="MBB5109303.1"/>
    <property type="molecule type" value="Genomic_DNA"/>
</dbReference>
<gene>
    <name evidence="1" type="ORF">FHS40_008431</name>
</gene>
<comment type="caution">
    <text evidence="1">The sequence shown here is derived from an EMBL/GenBank/DDBJ whole genome shotgun (WGS) entry which is preliminary data.</text>
</comment>
<protein>
    <submittedName>
        <fullName evidence="1">Uncharacterized protein</fullName>
    </submittedName>
</protein>
<keyword evidence="2" id="KW-1185">Reference proteome</keyword>
<organism evidence="1 2">
    <name type="scientific">Streptomyces spectabilis</name>
    <dbReference type="NCBI Taxonomy" id="68270"/>
    <lineage>
        <taxon>Bacteria</taxon>
        <taxon>Bacillati</taxon>
        <taxon>Actinomycetota</taxon>
        <taxon>Actinomycetes</taxon>
        <taxon>Kitasatosporales</taxon>
        <taxon>Streptomycetaceae</taxon>
        <taxon>Streptomyces</taxon>
    </lineage>
</organism>
<proteinExistence type="predicted"/>
<sequence>MNSPSLTIDTPAGPVRATACPREADAVVFDLGGAMRGHVHVTGTHRPQRWDQFTALRACLGPVNSFQTTAPADALPRLASSRTGYRGSLTLYRDDADRLVVMTYPMMSATDREPTKRTASVLTAVLQACAAQVAQRRDLSVILDASRRRDTPALLRFLTWSSSHSRTQAAQYEQQALAARVEEHDAVAAWWTVARLFTGPPSLVLLLMLADFPGSLSRTASVAQSWARYCLAAAADEHAYARRARAEAASLRAQLRPGSRSRCASDGAPEG</sequence>
<dbReference type="AlphaFoldDB" id="A0A7W8EZD0"/>
<evidence type="ECO:0000313" key="2">
    <source>
        <dbReference type="Proteomes" id="UP000549009"/>
    </source>
</evidence>
<accession>A0A7W8EZD0</accession>
<dbReference type="Proteomes" id="UP000549009">
    <property type="component" value="Unassembled WGS sequence"/>
</dbReference>
<name>A0A7W8EZD0_STRST</name>
<dbReference type="RefSeq" id="WP_184926254.1">
    <property type="nucleotide sequence ID" value="NZ_BMSQ01000030.1"/>
</dbReference>
<evidence type="ECO:0000313" key="1">
    <source>
        <dbReference type="EMBL" id="MBB5109303.1"/>
    </source>
</evidence>
<reference evidence="1 2" key="1">
    <citation type="submission" date="2020-08" db="EMBL/GenBank/DDBJ databases">
        <title>Genomic Encyclopedia of Type Strains, Phase III (KMG-III): the genomes of soil and plant-associated and newly described type strains.</title>
        <authorList>
            <person name="Whitman W."/>
        </authorList>
    </citation>
    <scope>NUCLEOTIDE SEQUENCE [LARGE SCALE GENOMIC DNA]</scope>
    <source>
        <strain evidence="1 2">CECT 3146</strain>
    </source>
</reference>